<dbReference type="EMBL" id="MCOG01000183">
    <property type="protein sequence ID" value="ORY28875.1"/>
    <property type="molecule type" value="Genomic_DNA"/>
</dbReference>
<name>A0A1Y2B465_9FUNG</name>
<dbReference type="Pfam" id="PF01900">
    <property type="entry name" value="RNase_P_Rpp14"/>
    <property type="match status" value="1"/>
</dbReference>
<dbReference type="STRING" id="1754190.A0A1Y2B465"/>
<dbReference type="SUPFAM" id="SSF160350">
    <property type="entry name" value="Rnp2-like"/>
    <property type="match status" value="1"/>
</dbReference>
<dbReference type="PANTHER" id="PTHR15441">
    <property type="entry name" value="RIBONUCLEASE P PROTEIN SUBUNIT P14"/>
    <property type="match status" value="1"/>
</dbReference>
<comment type="caution">
    <text evidence="3">The sequence shown here is derived from an EMBL/GenBank/DDBJ whole genome shotgun (WGS) entry which is preliminary data.</text>
</comment>
<sequence>MSNKRKINGNNKDTNIKAKIAIPKHSTITIFENEFHYIKVNLEFETPRKLSEGFYKKAITTALFEAFGNTGAGLSIDILEFDFENQISILRIPNDSISMFGSSLTLFHVFENNPCRFNIISISPFLISLAHNSRSWNPS</sequence>
<accession>A0A1Y2B465</accession>
<organism evidence="3 4">
    <name type="scientific">Neocallimastix californiae</name>
    <dbReference type="NCBI Taxonomy" id="1754190"/>
    <lineage>
        <taxon>Eukaryota</taxon>
        <taxon>Fungi</taxon>
        <taxon>Fungi incertae sedis</taxon>
        <taxon>Chytridiomycota</taxon>
        <taxon>Chytridiomycota incertae sedis</taxon>
        <taxon>Neocallimastigomycetes</taxon>
        <taxon>Neocallimastigales</taxon>
        <taxon>Neocallimastigaceae</taxon>
        <taxon>Neocallimastix</taxon>
    </lineage>
</organism>
<dbReference type="GO" id="GO:0030681">
    <property type="term" value="C:multimeric ribonuclease P complex"/>
    <property type="evidence" value="ECO:0007669"/>
    <property type="project" value="TreeGrafter"/>
</dbReference>
<dbReference type="Gene3D" id="3.30.70.3250">
    <property type="entry name" value="Ribonuclease P, Pop5 subunit"/>
    <property type="match status" value="1"/>
</dbReference>
<dbReference type="GO" id="GO:0001682">
    <property type="term" value="P:tRNA 5'-leader removal"/>
    <property type="evidence" value="ECO:0007669"/>
    <property type="project" value="InterPro"/>
</dbReference>
<dbReference type="InterPro" id="IPR002759">
    <property type="entry name" value="Pop5/Rpp14/Rnp2-like"/>
</dbReference>
<comment type="similarity">
    <text evidence="1">Belongs to the eukaryotic/archaeal RNase P protein component 2 family.</text>
</comment>
<dbReference type="InterPro" id="IPR038085">
    <property type="entry name" value="Rnp2-like_sf"/>
</dbReference>
<dbReference type="GO" id="GO:0033204">
    <property type="term" value="F:ribonuclease P RNA binding"/>
    <property type="evidence" value="ECO:0007669"/>
    <property type="project" value="TreeGrafter"/>
</dbReference>
<reference evidence="3 4" key="1">
    <citation type="submission" date="2016-08" db="EMBL/GenBank/DDBJ databases">
        <title>A Parts List for Fungal Cellulosomes Revealed by Comparative Genomics.</title>
        <authorList>
            <consortium name="DOE Joint Genome Institute"/>
            <person name="Haitjema C.H."/>
            <person name="Gilmore S.P."/>
            <person name="Henske J.K."/>
            <person name="Solomon K.V."/>
            <person name="De Groot R."/>
            <person name="Kuo A."/>
            <person name="Mondo S.J."/>
            <person name="Salamov A.A."/>
            <person name="Labutti K."/>
            <person name="Zhao Z."/>
            <person name="Chiniquy J."/>
            <person name="Barry K."/>
            <person name="Brewer H.M."/>
            <person name="Purvine S.O."/>
            <person name="Wright A.T."/>
            <person name="Boxma B."/>
            <person name="Van Alen T."/>
            <person name="Hackstein J.H."/>
            <person name="Baker S.E."/>
            <person name="Grigoriev I.V."/>
            <person name="O'Malley M.A."/>
        </authorList>
    </citation>
    <scope>NUCLEOTIDE SEQUENCE [LARGE SCALE GENOMIC DNA]</scope>
    <source>
        <strain evidence="3 4">G1</strain>
    </source>
</reference>
<proteinExistence type="inferred from homology"/>
<dbReference type="OrthoDB" id="5530243at2759"/>
<dbReference type="GO" id="GO:0005730">
    <property type="term" value="C:nucleolus"/>
    <property type="evidence" value="ECO:0007669"/>
    <property type="project" value="TreeGrafter"/>
</dbReference>
<evidence type="ECO:0000256" key="1">
    <source>
        <dbReference type="ARBA" id="ARBA00010800"/>
    </source>
</evidence>
<protein>
    <submittedName>
        <fullName evidence="3">Uncharacterized protein</fullName>
    </submittedName>
</protein>
<evidence type="ECO:0000256" key="2">
    <source>
        <dbReference type="ARBA" id="ARBA00022694"/>
    </source>
</evidence>
<evidence type="ECO:0000313" key="4">
    <source>
        <dbReference type="Proteomes" id="UP000193920"/>
    </source>
</evidence>
<gene>
    <name evidence="3" type="ORF">LY90DRAFT_674050</name>
</gene>
<dbReference type="PANTHER" id="PTHR15441:SF1">
    <property type="entry name" value="RIBONUCLEASE P PROTEIN SUBUNIT P14"/>
    <property type="match status" value="1"/>
</dbReference>
<dbReference type="Proteomes" id="UP000193920">
    <property type="component" value="Unassembled WGS sequence"/>
</dbReference>
<dbReference type="AlphaFoldDB" id="A0A1Y2B465"/>
<evidence type="ECO:0000313" key="3">
    <source>
        <dbReference type="EMBL" id="ORY28875.1"/>
    </source>
</evidence>
<keyword evidence="4" id="KW-1185">Reference proteome</keyword>
<keyword evidence="2" id="KW-0819">tRNA processing</keyword>